<protein>
    <submittedName>
        <fullName evidence="2">GNAT family N-acetyltransferase</fullName>
    </submittedName>
</protein>
<organism evidence="2 3">
    <name type="scientific">Egibacter rhizosphaerae</name>
    <dbReference type="NCBI Taxonomy" id="1670831"/>
    <lineage>
        <taxon>Bacteria</taxon>
        <taxon>Bacillati</taxon>
        <taxon>Actinomycetota</taxon>
        <taxon>Nitriliruptoria</taxon>
        <taxon>Egibacterales</taxon>
        <taxon>Egibacteraceae</taxon>
        <taxon>Egibacter</taxon>
    </lineage>
</organism>
<dbReference type="KEGG" id="erz:ER308_09125"/>
<dbReference type="CDD" id="cd04301">
    <property type="entry name" value="NAT_SF"/>
    <property type="match status" value="1"/>
</dbReference>
<dbReference type="GO" id="GO:0016747">
    <property type="term" value="F:acyltransferase activity, transferring groups other than amino-acyl groups"/>
    <property type="evidence" value="ECO:0007669"/>
    <property type="project" value="InterPro"/>
</dbReference>
<dbReference type="InterPro" id="IPR000182">
    <property type="entry name" value="GNAT_dom"/>
</dbReference>
<name>A0A411YEL0_9ACTN</name>
<reference evidence="2 3" key="1">
    <citation type="submission" date="2019-01" db="EMBL/GenBank/DDBJ databases">
        <title>Egibacter rhizosphaerae EGI 80759T.</title>
        <authorList>
            <person name="Chen D.-D."/>
            <person name="Tian Y."/>
            <person name="Jiao J.-Y."/>
            <person name="Zhang X.-T."/>
            <person name="Zhang Y.-G."/>
            <person name="Zhang Y."/>
            <person name="Xiao M."/>
            <person name="Shu W.-S."/>
            <person name="Li W.-J."/>
        </authorList>
    </citation>
    <scope>NUCLEOTIDE SEQUENCE [LARGE SCALE GENOMIC DNA]</scope>
    <source>
        <strain evidence="2 3">EGI 80759</strain>
    </source>
</reference>
<dbReference type="Pfam" id="PF13527">
    <property type="entry name" value="Acetyltransf_9"/>
    <property type="match status" value="1"/>
</dbReference>
<keyword evidence="3" id="KW-1185">Reference proteome</keyword>
<sequence>MTTIDMHESGELPSAWVPTLRRLLDDAFDGEFSDHDWEHCLGGQHVVARDGEELLCHAALVPRTLEIDGHEWRCGYVEGVATAAPVQGRGLGSTVMRRIGQMIDHDFEIGGLSTERPAFYESLGWELWHGPTFVRRGPRLVRTEDEDGGVMVLRAGPSRSVDLSAPIACHERPGDDW</sequence>
<dbReference type="InterPro" id="IPR016181">
    <property type="entry name" value="Acyl_CoA_acyltransferase"/>
</dbReference>
<proteinExistence type="predicted"/>
<dbReference type="SUPFAM" id="SSF55729">
    <property type="entry name" value="Acyl-CoA N-acyltransferases (Nat)"/>
    <property type="match status" value="1"/>
</dbReference>
<feature type="domain" description="N-acetyltransferase" evidence="1">
    <location>
        <begin position="1"/>
        <end position="156"/>
    </location>
</feature>
<dbReference type="OrthoDB" id="70281at2"/>
<evidence type="ECO:0000259" key="1">
    <source>
        <dbReference type="PROSITE" id="PS51186"/>
    </source>
</evidence>
<dbReference type="Gene3D" id="3.40.630.30">
    <property type="match status" value="1"/>
</dbReference>
<dbReference type="Proteomes" id="UP000291469">
    <property type="component" value="Chromosome"/>
</dbReference>
<keyword evidence="2" id="KW-0808">Transferase</keyword>
<dbReference type="AlphaFoldDB" id="A0A411YEL0"/>
<gene>
    <name evidence="2" type="ORF">ER308_09125</name>
</gene>
<dbReference type="EMBL" id="CP036402">
    <property type="protein sequence ID" value="QBI19693.1"/>
    <property type="molecule type" value="Genomic_DNA"/>
</dbReference>
<accession>A0A411YEL0</accession>
<dbReference type="PROSITE" id="PS51186">
    <property type="entry name" value="GNAT"/>
    <property type="match status" value="1"/>
</dbReference>
<evidence type="ECO:0000313" key="2">
    <source>
        <dbReference type="EMBL" id="QBI19693.1"/>
    </source>
</evidence>
<dbReference type="RefSeq" id="WP_131154690.1">
    <property type="nucleotide sequence ID" value="NZ_CP036402.1"/>
</dbReference>
<evidence type="ECO:0000313" key="3">
    <source>
        <dbReference type="Proteomes" id="UP000291469"/>
    </source>
</evidence>